<dbReference type="SMART" id="SM00088">
    <property type="entry name" value="PINT"/>
    <property type="match status" value="1"/>
</dbReference>
<dbReference type="PROSITE" id="PS50250">
    <property type="entry name" value="PCI"/>
    <property type="match status" value="1"/>
</dbReference>
<keyword evidence="4 5" id="KW-0648">Protein biosynthesis</keyword>
<evidence type="ECO:0000256" key="1">
    <source>
        <dbReference type="ARBA" id="ARBA00008482"/>
    </source>
</evidence>
<dbReference type="InterPro" id="IPR000717">
    <property type="entry name" value="PCI_dom"/>
</dbReference>
<evidence type="ECO:0000256" key="6">
    <source>
        <dbReference type="SAM" id="MobiDB-lite"/>
    </source>
</evidence>
<evidence type="ECO:0000313" key="9">
    <source>
        <dbReference type="Proteomes" id="UP000232875"/>
    </source>
</evidence>
<keyword evidence="9" id="KW-1185">Reference proteome</keyword>
<evidence type="ECO:0000259" key="7">
    <source>
        <dbReference type="PROSITE" id="PS50250"/>
    </source>
</evidence>
<dbReference type="HAMAP" id="MF_03012">
    <property type="entry name" value="eIF3m"/>
    <property type="match status" value="1"/>
</dbReference>
<gene>
    <name evidence="8" type="ORF">MVES_002713</name>
</gene>
<dbReference type="InterPro" id="IPR045237">
    <property type="entry name" value="COPS7/eIF3m"/>
</dbReference>
<evidence type="ECO:0000256" key="4">
    <source>
        <dbReference type="ARBA" id="ARBA00022917"/>
    </source>
</evidence>
<dbReference type="Pfam" id="PF18005">
    <property type="entry name" value="eIF3m_C_helix"/>
    <property type="match status" value="1"/>
</dbReference>
<dbReference type="EMBL" id="KZ454991">
    <property type="protein sequence ID" value="PKI83559.1"/>
    <property type="molecule type" value="Genomic_DNA"/>
</dbReference>
<sequence length="444" mass="49499">MRSDLVYVLNEGSLLEYTEEIALIFSSAFPEPQRAEWVESLTKEAAAVDETQEADQATAKACALVSKLIKSAPGIVEGKDREIEGLYNLLFAMLQHYFAPTDAEYKELLMHLVKVVSDTSSPAAGDRSVAKYRVLANAFNLLPVQSPERATVFNALFSLASLNGDMDFLCYALDSLPTWLAQWEVLPEQKNEYLGIYAAALQDSECEPDHVNKAYQYLLLHLRYISNETALSQETRRASAEKNVADMLRLPKLFEMEEVMNVPVTTELDGTPIFALLKIFVGGTRVDLNQWAQSADGKASIERFHLDLQDLERKMRLLDLATLCARSVSSEVSYQGIAEVLGVDIAEVESWVIDVIRAGLVSGKLSQVKQSFRVYRSTHRTFEKPQWEALEERLVQWQKSIQTLITTIKTTQSQTRANSALEALDASTQQEPQNSETAAAAASS</sequence>
<protein>
    <recommendedName>
        <fullName evidence="5">Eukaryotic translation initiation factor 3 subunit M</fullName>
        <shortName evidence="5">eIF3m</shortName>
    </recommendedName>
</protein>
<evidence type="ECO:0000313" key="8">
    <source>
        <dbReference type="EMBL" id="PKI83559.1"/>
    </source>
</evidence>
<comment type="subunit">
    <text evidence="5">Component of the eukaryotic translation initiation factor 3 (eIF-3) complex.</text>
</comment>
<keyword evidence="3 5" id="KW-0396">Initiation factor</keyword>
<dbReference type="GO" id="GO:0071541">
    <property type="term" value="C:eukaryotic translation initiation factor 3 complex, eIF3m"/>
    <property type="evidence" value="ECO:0007669"/>
    <property type="project" value="UniProtKB-UniRule"/>
</dbReference>
<dbReference type="OrthoDB" id="10267031at2759"/>
<comment type="function">
    <text evidence="5">Component of the eukaryotic translation initiation factor 3 (eIF-3) complex, which is involved in protein synthesis of a specialized repertoire of mRNAs and, together with other initiation factors, stimulates binding of mRNA and methionyl-tRNAi to the 40S ribosome. The eIF-3 complex specifically targets and initiates translation of a subset of mRNAs involved in cell proliferation.</text>
</comment>
<feature type="region of interest" description="Disordered" evidence="6">
    <location>
        <begin position="424"/>
        <end position="444"/>
    </location>
</feature>
<dbReference type="GO" id="GO:0033290">
    <property type="term" value="C:eukaryotic 48S preinitiation complex"/>
    <property type="evidence" value="ECO:0007669"/>
    <property type="project" value="UniProtKB-UniRule"/>
</dbReference>
<dbReference type="GO" id="GO:0016282">
    <property type="term" value="C:eukaryotic 43S preinitiation complex"/>
    <property type="evidence" value="ECO:0007669"/>
    <property type="project" value="UniProtKB-UniRule"/>
</dbReference>
<dbReference type="InterPro" id="IPR040750">
    <property type="entry name" value="eIF3m_C_helix"/>
</dbReference>
<reference evidence="8 9" key="1">
    <citation type="submission" date="2017-10" db="EMBL/GenBank/DDBJ databases">
        <title>A novel species of cold-tolerant Malassezia isolated from bats.</title>
        <authorList>
            <person name="Lorch J.M."/>
            <person name="Palmer J.M."/>
            <person name="Vanderwolf K.J."/>
            <person name="Schmidt K.Z."/>
            <person name="Verant M.L."/>
            <person name="Weller T.J."/>
            <person name="Blehert D.S."/>
        </authorList>
    </citation>
    <scope>NUCLEOTIDE SEQUENCE [LARGE SCALE GENOMIC DNA]</scope>
    <source>
        <strain evidence="8 9">NWHC:44797-103</strain>
    </source>
</reference>
<dbReference type="PANTHER" id="PTHR15350">
    <property type="entry name" value="COP9 SIGNALOSOME COMPLEX SUBUNIT 7/DENDRITIC CELL PROTEIN GA17"/>
    <property type="match status" value="1"/>
</dbReference>
<dbReference type="InterPro" id="IPR027528">
    <property type="entry name" value="eIF3m"/>
</dbReference>
<dbReference type="GO" id="GO:0003743">
    <property type="term" value="F:translation initiation factor activity"/>
    <property type="evidence" value="ECO:0007669"/>
    <property type="project" value="UniProtKB-UniRule"/>
</dbReference>
<proteinExistence type="inferred from homology"/>
<comment type="subcellular location">
    <subcellularLocation>
        <location evidence="5">Cytoplasm</location>
    </subcellularLocation>
</comment>
<dbReference type="GO" id="GO:0001732">
    <property type="term" value="P:formation of cytoplasmic translation initiation complex"/>
    <property type="evidence" value="ECO:0007669"/>
    <property type="project" value="UniProtKB-UniRule"/>
</dbReference>
<evidence type="ECO:0000256" key="5">
    <source>
        <dbReference type="HAMAP-Rule" id="MF_03012"/>
    </source>
</evidence>
<dbReference type="STRING" id="2020962.A0A2N1JAI7"/>
<accession>A0A2N1JAI7</accession>
<feature type="domain" description="PCI" evidence="7">
    <location>
        <begin position="193"/>
        <end position="379"/>
    </location>
</feature>
<name>A0A2N1JAI7_9BASI</name>
<dbReference type="Proteomes" id="UP000232875">
    <property type="component" value="Unassembled WGS sequence"/>
</dbReference>
<feature type="compositionally biased region" description="Polar residues" evidence="6">
    <location>
        <begin position="426"/>
        <end position="444"/>
    </location>
</feature>
<organism evidence="8 9">
    <name type="scientific">Malassezia vespertilionis</name>
    <dbReference type="NCBI Taxonomy" id="2020962"/>
    <lineage>
        <taxon>Eukaryota</taxon>
        <taxon>Fungi</taxon>
        <taxon>Dikarya</taxon>
        <taxon>Basidiomycota</taxon>
        <taxon>Ustilaginomycotina</taxon>
        <taxon>Malasseziomycetes</taxon>
        <taxon>Malasseziales</taxon>
        <taxon>Malasseziaceae</taxon>
        <taxon>Malassezia</taxon>
    </lineage>
</organism>
<comment type="similarity">
    <text evidence="1">Belongs to the CSN7/EIF3M family. CSN7 subfamily.</text>
</comment>
<dbReference type="Pfam" id="PF01399">
    <property type="entry name" value="PCI"/>
    <property type="match status" value="1"/>
</dbReference>
<keyword evidence="2 5" id="KW-0963">Cytoplasm</keyword>
<dbReference type="PANTHER" id="PTHR15350:SF2">
    <property type="entry name" value="EUKARYOTIC TRANSLATION INITIATION FACTOR 3 SUBUNIT M"/>
    <property type="match status" value="1"/>
</dbReference>
<evidence type="ECO:0000256" key="2">
    <source>
        <dbReference type="ARBA" id="ARBA00022490"/>
    </source>
</evidence>
<evidence type="ECO:0000256" key="3">
    <source>
        <dbReference type="ARBA" id="ARBA00022540"/>
    </source>
</evidence>
<comment type="similarity">
    <text evidence="5">Belongs to the eIF-3 subunit M family.</text>
</comment>
<dbReference type="AlphaFoldDB" id="A0A2N1JAI7"/>